<name>A0ABW9P9W2_9LACO</name>
<comment type="caution">
    <text evidence="6">The sequence shown here is derived from an EMBL/GenBank/DDBJ whole genome shotgun (WGS) entry which is preliminary data.</text>
</comment>
<dbReference type="RefSeq" id="WP_125706583.1">
    <property type="nucleotide sequence ID" value="NZ_JBHTOO010000016.1"/>
</dbReference>
<dbReference type="EMBL" id="VDFN01000022">
    <property type="protein sequence ID" value="MQS46099.1"/>
    <property type="molecule type" value="Genomic_DNA"/>
</dbReference>
<evidence type="ECO:0000256" key="4">
    <source>
        <dbReference type="SAM" id="SignalP"/>
    </source>
</evidence>
<dbReference type="PANTHER" id="PTHR33308:SF9">
    <property type="entry name" value="PEPTIDOGLYCAN HYDROLASE FLGJ"/>
    <property type="match status" value="1"/>
</dbReference>
<dbReference type="InterPro" id="IPR002901">
    <property type="entry name" value="MGlyc_endo_b_GlcNAc-like_dom"/>
</dbReference>
<dbReference type="InterPro" id="IPR024968">
    <property type="entry name" value="SlpA_C_lactobacillus"/>
</dbReference>
<organism evidence="6 7">
    <name type="scientific">Companilactobacillus mishanensis</name>
    <dbReference type="NCBI Taxonomy" id="2486008"/>
    <lineage>
        <taxon>Bacteria</taxon>
        <taxon>Bacillati</taxon>
        <taxon>Bacillota</taxon>
        <taxon>Bacilli</taxon>
        <taxon>Lactobacillales</taxon>
        <taxon>Lactobacillaceae</taxon>
        <taxon>Companilactobacillus</taxon>
    </lineage>
</organism>
<keyword evidence="4" id="KW-0732">Signal</keyword>
<keyword evidence="7" id="KW-1185">Reference proteome</keyword>
<sequence length="439" mass="47723">MRKNLLLTSVVVLNTLATVAVPTVVSAETTAPTNSNENTETELNELTPVSDDNDSIVTDAAEDTEVIKGNEESKVIVGPQVDKADPTVAHSQDAEGLAAAEANALSRSWSSQQRWAESVGPMAQRSAQRYNLYASVMMAQAIIESGWGGSALALPPNHNLFGIKGSYKGQSVYMRTAEYSPTYGWYYINAAFAKYPTYEESFNDNGVKLRYGLTWNSAFYKGTWKENTRSYRDATAWLQGRYATAPNYASVLNNIIDSYDLTRWDAKPATGGNGNTNGGATPAPEPEVPVNGKKYDMSDVGTVVNPDGAQIYLGAHPDKASRKLANGSAWQVTGKAVTPDGKLYFRVSTSEYVKASDLKLNSDIGGTTSVHNIIKANNSESDATPLVSFKDDGTTKDCTRGLANGTYWAVDKTREYNGHTYHRVSTNEWVEDTYATITE</sequence>
<comment type="similarity">
    <text evidence="1">Belongs to the glycosyl hydrolase 73 family.</text>
</comment>
<gene>
    <name evidence="6" type="ORF">FHL03_11480</name>
</gene>
<feature type="signal peptide" evidence="4">
    <location>
        <begin position="1"/>
        <end position="27"/>
    </location>
</feature>
<dbReference type="Pfam" id="PF03217">
    <property type="entry name" value="SlpA"/>
    <property type="match status" value="1"/>
</dbReference>
<reference evidence="6 7" key="1">
    <citation type="journal article" date="2019" name="Syst. Appl. Microbiol.">
        <title>Polyphasic characterization of two novel Lactobacillus spp. isolated from blown salami packages: Description of Lactobacillus halodurans sp. nov. and Lactobacillus salsicarnum sp. nov.</title>
        <authorList>
            <person name="Schuster J.A."/>
            <person name="Klingl A."/>
            <person name="Vogel R.F."/>
            <person name="Ehrmann M.A."/>
        </authorList>
    </citation>
    <scope>NUCLEOTIDE SEQUENCE [LARGE SCALE GENOMIC DNA]</scope>
    <source>
        <strain evidence="6 7">TMW 1.2098</strain>
    </source>
</reference>
<evidence type="ECO:0000259" key="5">
    <source>
        <dbReference type="SMART" id="SM00047"/>
    </source>
</evidence>
<dbReference type="InterPro" id="IPR051056">
    <property type="entry name" value="Glycosyl_Hydrolase_73"/>
</dbReference>
<dbReference type="Gene3D" id="1.10.530.10">
    <property type="match status" value="1"/>
</dbReference>
<feature type="compositionally biased region" description="Low complexity" evidence="3">
    <location>
        <begin position="28"/>
        <end position="38"/>
    </location>
</feature>
<evidence type="ECO:0000256" key="3">
    <source>
        <dbReference type="SAM" id="MobiDB-lite"/>
    </source>
</evidence>
<evidence type="ECO:0000313" key="7">
    <source>
        <dbReference type="Proteomes" id="UP000436655"/>
    </source>
</evidence>
<dbReference type="SMART" id="SM00047">
    <property type="entry name" value="LYZ2"/>
    <property type="match status" value="1"/>
</dbReference>
<evidence type="ECO:0000256" key="1">
    <source>
        <dbReference type="ARBA" id="ARBA00010266"/>
    </source>
</evidence>
<feature type="region of interest" description="Disordered" evidence="3">
    <location>
        <begin position="28"/>
        <end position="55"/>
    </location>
</feature>
<accession>A0ABW9P9W2</accession>
<feature type="domain" description="Mannosyl-glycoprotein endo-beta-N-acetylglucosamidase-like" evidence="5">
    <location>
        <begin position="104"/>
        <end position="265"/>
    </location>
</feature>
<keyword evidence="2" id="KW-0378">Hydrolase</keyword>
<protein>
    <recommendedName>
        <fullName evidence="5">Mannosyl-glycoprotein endo-beta-N-acetylglucosamidase-like domain-containing protein</fullName>
    </recommendedName>
</protein>
<dbReference type="Gene3D" id="4.10.80.30">
    <property type="entry name" value="DNA polymerase, domain 6"/>
    <property type="match status" value="1"/>
</dbReference>
<evidence type="ECO:0000256" key="2">
    <source>
        <dbReference type="ARBA" id="ARBA00022801"/>
    </source>
</evidence>
<dbReference type="Pfam" id="PF01832">
    <property type="entry name" value="Glucosaminidase"/>
    <property type="match status" value="1"/>
</dbReference>
<evidence type="ECO:0000313" key="6">
    <source>
        <dbReference type="EMBL" id="MQS46099.1"/>
    </source>
</evidence>
<feature type="chain" id="PRO_5046914486" description="Mannosyl-glycoprotein endo-beta-N-acetylglucosamidase-like domain-containing protein" evidence="4">
    <location>
        <begin position="28"/>
        <end position="439"/>
    </location>
</feature>
<dbReference type="PANTHER" id="PTHR33308">
    <property type="entry name" value="PEPTIDOGLYCAN HYDROLASE FLGJ"/>
    <property type="match status" value="1"/>
</dbReference>
<proteinExistence type="inferred from homology"/>
<dbReference type="Proteomes" id="UP000436655">
    <property type="component" value="Unassembled WGS sequence"/>
</dbReference>